<name>A0A0F9EY72_9ZZZZ</name>
<feature type="transmembrane region" description="Helical" evidence="1">
    <location>
        <begin position="268"/>
        <end position="285"/>
    </location>
</feature>
<dbReference type="AlphaFoldDB" id="A0A0F9EY72"/>
<feature type="transmembrane region" description="Helical" evidence="1">
    <location>
        <begin position="197"/>
        <end position="215"/>
    </location>
</feature>
<keyword evidence="1" id="KW-0472">Membrane</keyword>
<gene>
    <name evidence="2" type="ORF">LCGC14_2372030</name>
</gene>
<keyword evidence="1" id="KW-0812">Transmembrane</keyword>
<organism evidence="2">
    <name type="scientific">marine sediment metagenome</name>
    <dbReference type="NCBI Taxonomy" id="412755"/>
    <lineage>
        <taxon>unclassified sequences</taxon>
        <taxon>metagenomes</taxon>
        <taxon>ecological metagenomes</taxon>
    </lineage>
</organism>
<feature type="transmembrane region" description="Helical" evidence="1">
    <location>
        <begin position="297"/>
        <end position="317"/>
    </location>
</feature>
<evidence type="ECO:0000256" key="1">
    <source>
        <dbReference type="SAM" id="Phobius"/>
    </source>
</evidence>
<dbReference type="InterPro" id="IPR007404">
    <property type="entry name" value="YdjM-like"/>
</dbReference>
<protein>
    <recommendedName>
        <fullName evidence="3">Metal-dependent hydrolase</fullName>
    </recommendedName>
</protein>
<reference evidence="2" key="1">
    <citation type="journal article" date="2015" name="Nature">
        <title>Complex archaea that bridge the gap between prokaryotes and eukaryotes.</title>
        <authorList>
            <person name="Spang A."/>
            <person name="Saw J.H."/>
            <person name="Jorgensen S.L."/>
            <person name="Zaremba-Niedzwiedzka K."/>
            <person name="Martijn J."/>
            <person name="Lind A.E."/>
            <person name="van Eijk R."/>
            <person name="Schleper C."/>
            <person name="Guy L."/>
            <person name="Ettema T.J."/>
        </authorList>
    </citation>
    <scope>NUCLEOTIDE SEQUENCE</scope>
</reference>
<keyword evidence="1" id="KW-1133">Transmembrane helix</keyword>
<dbReference type="EMBL" id="LAZR01034985">
    <property type="protein sequence ID" value="KKL28748.1"/>
    <property type="molecule type" value="Genomic_DNA"/>
</dbReference>
<feature type="transmembrane region" description="Helical" evidence="1">
    <location>
        <begin position="221"/>
        <end position="248"/>
    </location>
</feature>
<comment type="caution">
    <text evidence="2">The sequence shown here is derived from an EMBL/GenBank/DDBJ whole genome shotgun (WGS) entry which is preliminary data.</text>
</comment>
<sequence>ALATCFPQAVDIASNNYSFILVLGGVFGILPDTLDFKLAMFLEENDYIIDPASSEYLRDPRNMNSIDPQKVADKMAEAIDQAWETGKLIKLQLHTVQMGGDLYRHYEVSYDTVNNEAVVEIGPIVTMSQTPIEVPELEFKGERIGRAKTKCNILQTQSRASRIDIFNGPSFGYLKKGDEGVEIIFLPWHRQWSHSPFMGVAFGLLGWLIMSGVTGSLRSGAIYGLIIALGFISHIAADLTGFMGANLLWPFRKRRTEGFHFLKASNPVANFLMIWASGVLIVWNLNHYAPQPVFDLYWLEYFSLFLILPAALLIVLARKFGEKVKEKASKIRAEEEAAFGEEEFTADTR</sequence>
<evidence type="ECO:0000313" key="2">
    <source>
        <dbReference type="EMBL" id="KKL28748.1"/>
    </source>
</evidence>
<accession>A0A0F9EY72</accession>
<feature type="non-terminal residue" evidence="2">
    <location>
        <position position="1"/>
    </location>
</feature>
<proteinExistence type="predicted"/>
<dbReference type="Pfam" id="PF04307">
    <property type="entry name" value="YdjM"/>
    <property type="match status" value="1"/>
</dbReference>
<evidence type="ECO:0008006" key="3">
    <source>
        <dbReference type="Google" id="ProtNLM"/>
    </source>
</evidence>